<keyword evidence="4" id="KW-1185">Reference proteome</keyword>
<feature type="region of interest" description="Disordered" evidence="1">
    <location>
        <begin position="364"/>
        <end position="383"/>
    </location>
</feature>
<reference evidence="4" key="1">
    <citation type="journal article" date="2019" name="Int. J. Syst. Evol. Microbiol.">
        <title>The Global Catalogue of Microorganisms (GCM) 10K type strain sequencing project: providing services to taxonomists for standard genome sequencing and annotation.</title>
        <authorList>
            <consortium name="The Broad Institute Genomics Platform"/>
            <consortium name="The Broad Institute Genome Sequencing Center for Infectious Disease"/>
            <person name="Wu L."/>
            <person name="Ma J."/>
        </authorList>
    </citation>
    <scope>NUCLEOTIDE SEQUENCE [LARGE SCALE GENOMIC DNA]</scope>
    <source>
        <strain evidence="4">TBRC 1276</strain>
    </source>
</reference>
<accession>A0ABV8GQC8</accession>
<dbReference type="EMBL" id="JBHSBI010000041">
    <property type="protein sequence ID" value="MFC4015204.1"/>
    <property type="molecule type" value="Genomic_DNA"/>
</dbReference>
<evidence type="ECO:0000256" key="2">
    <source>
        <dbReference type="SAM" id="Phobius"/>
    </source>
</evidence>
<evidence type="ECO:0000313" key="4">
    <source>
        <dbReference type="Proteomes" id="UP001595851"/>
    </source>
</evidence>
<evidence type="ECO:0000256" key="1">
    <source>
        <dbReference type="SAM" id="MobiDB-lite"/>
    </source>
</evidence>
<keyword evidence="2" id="KW-1133">Transmembrane helix</keyword>
<comment type="caution">
    <text evidence="3">The sequence shown here is derived from an EMBL/GenBank/DDBJ whole genome shotgun (WGS) entry which is preliminary data.</text>
</comment>
<gene>
    <name evidence="3" type="ORF">ACFOY2_48880</name>
</gene>
<keyword evidence="2" id="KW-0812">Transmembrane</keyword>
<feature type="transmembrane region" description="Helical" evidence="2">
    <location>
        <begin position="46"/>
        <end position="65"/>
    </location>
</feature>
<organism evidence="3 4">
    <name type="scientific">Nonomuraea purpurea</name>
    <dbReference type="NCBI Taxonomy" id="1849276"/>
    <lineage>
        <taxon>Bacteria</taxon>
        <taxon>Bacillati</taxon>
        <taxon>Actinomycetota</taxon>
        <taxon>Actinomycetes</taxon>
        <taxon>Streptosporangiales</taxon>
        <taxon>Streptosporangiaceae</taxon>
        <taxon>Nonomuraea</taxon>
    </lineage>
</organism>
<sequence length="423" mass="44664">MTDDAARPVPPEIPPPPAAGEDSDGRDENAGEHPPPPARRRSRRRAALIALGALAVAVAVLLWSLEVIDIGPGDPHSSLRADLARSAALLRGAPALHYTGTMGVKDHGDARLDLVVSNPGDALGTLTMSDSSPLDYVAIDGKSFLRGNTEAWQSLGMAEKSAVLAEHPSLVAPGIFFSQDLATTLAPPALAKTLLLERIPDEKISVGAPVTVGDHSCTPIQADDMTICLGRKLVGGARFVDRISFSGGSTVINIEAMSREAVNRFSTDFQSKLTMTREAVNPRIRVTTQILRDYEGKCAPTLCIFDARVTVTFLGSTADAEASEAVQVNYLWVIDRDGVPVRVGPNCSGAVLIKPGQSTDLSCTATGPSVSADGPSSGQYRGQIRTSDVALTQTEYKRLVRLAADNSQKVAALPDLPKSSTVR</sequence>
<dbReference type="Proteomes" id="UP001595851">
    <property type="component" value="Unassembled WGS sequence"/>
</dbReference>
<protein>
    <recommendedName>
        <fullName evidence="5">DUF4179 domain-containing protein</fullName>
    </recommendedName>
</protein>
<name>A0ABV8GQC8_9ACTN</name>
<dbReference type="RefSeq" id="WP_379535020.1">
    <property type="nucleotide sequence ID" value="NZ_JBHSBI010000041.1"/>
</dbReference>
<feature type="region of interest" description="Disordered" evidence="1">
    <location>
        <begin position="1"/>
        <end position="41"/>
    </location>
</feature>
<feature type="compositionally biased region" description="Pro residues" evidence="1">
    <location>
        <begin position="8"/>
        <end position="18"/>
    </location>
</feature>
<keyword evidence="2" id="KW-0472">Membrane</keyword>
<evidence type="ECO:0008006" key="5">
    <source>
        <dbReference type="Google" id="ProtNLM"/>
    </source>
</evidence>
<proteinExistence type="predicted"/>
<evidence type="ECO:0000313" key="3">
    <source>
        <dbReference type="EMBL" id="MFC4015204.1"/>
    </source>
</evidence>